<dbReference type="Proteomes" id="UP001235269">
    <property type="component" value="Unassembled WGS sequence"/>
</dbReference>
<evidence type="ECO:0000313" key="3">
    <source>
        <dbReference type="Proteomes" id="UP001235269"/>
    </source>
</evidence>
<reference evidence="2 3" key="1">
    <citation type="submission" date="2023-07" db="EMBL/GenBank/DDBJ databases">
        <title>Genomic Encyclopedia of Type Strains, Phase IV (KMG-IV): sequencing the most valuable type-strain genomes for metagenomic binning, comparative biology and taxonomic classification.</title>
        <authorList>
            <person name="Goeker M."/>
        </authorList>
    </citation>
    <scope>NUCLEOTIDE SEQUENCE [LARGE SCALE GENOMIC DNA]</scope>
    <source>
        <strain evidence="2 3">DSM 100301</strain>
    </source>
</reference>
<keyword evidence="1" id="KW-0472">Membrane</keyword>
<keyword evidence="3" id="KW-1185">Reference proteome</keyword>
<protein>
    <submittedName>
        <fullName evidence="2">Uncharacterized protein</fullName>
    </submittedName>
</protein>
<dbReference type="EMBL" id="JAUSWH010000001">
    <property type="protein sequence ID" value="MDQ0453982.1"/>
    <property type="molecule type" value="Genomic_DNA"/>
</dbReference>
<sequence>MLLIVMMTFFAVLALDVVVPAVVLSLMAASVWLVERLPDDLFSREFAPRKGRAA</sequence>
<comment type="caution">
    <text evidence="2">The sequence shown here is derived from an EMBL/GenBank/DDBJ whole genome shotgun (WGS) entry which is preliminary data.</text>
</comment>
<keyword evidence="1" id="KW-1133">Transmembrane helix</keyword>
<feature type="transmembrane region" description="Helical" evidence="1">
    <location>
        <begin position="6"/>
        <end position="34"/>
    </location>
</feature>
<accession>A0ABU0I8I6</accession>
<gene>
    <name evidence="2" type="ORF">QO005_000297</name>
</gene>
<organism evidence="2 3">
    <name type="scientific">Rhizobium paknamense</name>
    <dbReference type="NCBI Taxonomy" id="1206817"/>
    <lineage>
        <taxon>Bacteria</taxon>
        <taxon>Pseudomonadati</taxon>
        <taxon>Pseudomonadota</taxon>
        <taxon>Alphaproteobacteria</taxon>
        <taxon>Hyphomicrobiales</taxon>
        <taxon>Rhizobiaceae</taxon>
        <taxon>Rhizobium/Agrobacterium group</taxon>
        <taxon>Rhizobium</taxon>
    </lineage>
</organism>
<proteinExistence type="predicted"/>
<evidence type="ECO:0000313" key="2">
    <source>
        <dbReference type="EMBL" id="MDQ0453982.1"/>
    </source>
</evidence>
<evidence type="ECO:0000256" key="1">
    <source>
        <dbReference type="SAM" id="Phobius"/>
    </source>
</evidence>
<name>A0ABU0I8I6_9HYPH</name>
<keyword evidence="1" id="KW-0812">Transmembrane</keyword>